<feature type="transmembrane region" description="Helical" evidence="6">
    <location>
        <begin position="51"/>
        <end position="69"/>
    </location>
</feature>
<comment type="subcellular location">
    <subcellularLocation>
        <location evidence="1">Cell membrane</location>
        <topology evidence="1">Multi-pass membrane protein</topology>
    </subcellularLocation>
</comment>
<accession>F2LXW6</accession>
<feature type="transmembrane region" description="Helical" evidence="6">
    <location>
        <begin position="443"/>
        <end position="461"/>
    </location>
</feature>
<evidence type="ECO:0000313" key="8">
    <source>
        <dbReference type="EMBL" id="AEA33231.1"/>
    </source>
</evidence>
<dbReference type="PANTHER" id="PTHR30619:SF7">
    <property type="entry name" value="BETA-LACTAMASE DOMAIN PROTEIN"/>
    <property type="match status" value="1"/>
</dbReference>
<dbReference type="KEGG" id="hmr:Hipma_0254"/>
<keyword evidence="4 6" id="KW-1133">Transmembrane helix</keyword>
<keyword evidence="2" id="KW-1003">Cell membrane</keyword>
<keyword evidence="9" id="KW-1185">Reference proteome</keyword>
<evidence type="ECO:0000313" key="9">
    <source>
        <dbReference type="Proteomes" id="UP000008139"/>
    </source>
</evidence>
<feature type="transmembrane region" description="Helical" evidence="6">
    <location>
        <begin position="377"/>
        <end position="400"/>
    </location>
</feature>
<feature type="transmembrane region" description="Helical" evidence="6">
    <location>
        <begin position="412"/>
        <end position="431"/>
    </location>
</feature>
<evidence type="ECO:0000256" key="6">
    <source>
        <dbReference type="SAM" id="Phobius"/>
    </source>
</evidence>
<dbReference type="Proteomes" id="UP000008139">
    <property type="component" value="Chromosome"/>
</dbReference>
<dbReference type="HOGENOM" id="CLU_573387_0_0_7"/>
<feature type="transmembrane region" description="Helical" evidence="6">
    <location>
        <begin position="319"/>
        <end position="337"/>
    </location>
</feature>
<dbReference type="InParanoid" id="F2LXW6"/>
<feature type="transmembrane region" description="Helical" evidence="6">
    <location>
        <begin position="248"/>
        <end position="271"/>
    </location>
</feature>
<dbReference type="NCBIfam" id="TIGR00360">
    <property type="entry name" value="ComEC_N-term"/>
    <property type="match status" value="1"/>
</dbReference>
<dbReference type="RefSeq" id="WP_013681275.1">
    <property type="nucleotide sequence ID" value="NC_015318.1"/>
</dbReference>
<feature type="transmembrane region" description="Helical" evidence="6">
    <location>
        <begin position="12"/>
        <end position="44"/>
    </location>
</feature>
<evidence type="ECO:0000256" key="3">
    <source>
        <dbReference type="ARBA" id="ARBA00022692"/>
    </source>
</evidence>
<dbReference type="eggNOG" id="COG0658">
    <property type="taxonomic scope" value="Bacteria"/>
</dbReference>
<dbReference type="InterPro" id="IPR004477">
    <property type="entry name" value="ComEC_N"/>
</dbReference>
<dbReference type="AlphaFoldDB" id="F2LXW6"/>
<dbReference type="EMBL" id="CP002606">
    <property type="protein sequence ID" value="AEA33231.1"/>
    <property type="molecule type" value="Genomic_DNA"/>
</dbReference>
<dbReference type="Pfam" id="PF03772">
    <property type="entry name" value="Competence"/>
    <property type="match status" value="1"/>
</dbReference>
<proteinExistence type="predicted"/>
<feature type="domain" description="ComEC/Rec2-related protein" evidence="7">
    <location>
        <begin position="196"/>
        <end position="458"/>
    </location>
</feature>
<reference evidence="8 9" key="1">
    <citation type="journal article" date="2011" name="Stand. Genomic Sci.">
        <title>Complete genome sequence of the thermophilic sulfur-reducer Hippea maritima type strain (MH(2)).</title>
        <authorList>
            <person name="Huntemann M."/>
            <person name="Lu M."/>
            <person name="Nolan M."/>
            <person name="Lapidus A."/>
            <person name="Lucas S."/>
            <person name="Hammon N."/>
            <person name="Deshpande S."/>
            <person name="Cheng J.F."/>
            <person name="Tapia R."/>
            <person name="Han C."/>
            <person name="Goodwin L."/>
            <person name="Pitluck S."/>
            <person name="Liolios K."/>
            <person name="Pagani I."/>
            <person name="Ivanova N."/>
            <person name="Ovchinikova G."/>
            <person name="Pati A."/>
            <person name="Chen A."/>
            <person name="Palaniappan K."/>
            <person name="Land M."/>
            <person name="Hauser L."/>
            <person name="Jeffries C.D."/>
            <person name="Detter J.C."/>
            <person name="Brambilla E.M."/>
            <person name="Rohde M."/>
            <person name="Spring S."/>
            <person name="Goker M."/>
            <person name="Woyke T."/>
            <person name="Bristow J."/>
            <person name="Eisen J.A."/>
            <person name="Markowitz V."/>
            <person name="Hugenholtz P."/>
            <person name="Kyrpides N.C."/>
            <person name="Klenk H.P."/>
            <person name="Mavromatis K."/>
        </authorList>
    </citation>
    <scope>NUCLEOTIDE SEQUENCE [LARGE SCALE GENOMIC DNA]</scope>
    <source>
        <strain evidence="9">ATCC 700847 / DSM 10411 / MH2</strain>
    </source>
</reference>
<feature type="transmembrane region" description="Helical" evidence="6">
    <location>
        <begin position="213"/>
        <end position="236"/>
    </location>
</feature>
<dbReference type="GO" id="GO:0005886">
    <property type="term" value="C:plasma membrane"/>
    <property type="evidence" value="ECO:0007669"/>
    <property type="project" value="UniProtKB-SubCell"/>
</dbReference>
<protein>
    <submittedName>
        <fullName evidence="8">ComEC/Rec2-related protein</fullName>
    </submittedName>
</protein>
<evidence type="ECO:0000256" key="2">
    <source>
        <dbReference type="ARBA" id="ARBA00022475"/>
    </source>
</evidence>
<keyword evidence="3 6" id="KW-0812">Transmembrane</keyword>
<feature type="transmembrane region" description="Helical" evidence="6">
    <location>
        <begin position="343"/>
        <end position="365"/>
    </location>
</feature>
<evidence type="ECO:0000256" key="5">
    <source>
        <dbReference type="ARBA" id="ARBA00023136"/>
    </source>
</evidence>
<name>F2LXW6_HIPMA</name>
<organism evidence="8 9">
    <name type="scientific">Hippea maritima (strain ATCC 700847 / DSM 10411 / MH2)</name>
    <dbReference type="NCBI Taxonomy" id="760142"/>
    <lineage>
        <taxon>Bacteria</taxon>
        <taxon>Pseudomonadati</taxon>
        <taxon>Campylobacterota</taxon>
        <taxon>Desulfurellia</taxon>
        <taxon>Desulfurellales</taxon>
        <taxon>Hippeaceae</taxon>
        <taxon>Hippea</taxon>
    </lineage>
</organism>
<evidence type="ECO:0000259" key="7">
    <source>
        <dbReference type="Pfam" id="PF03772"/>
    </source>
</evidence>
<feature type="transmembrane region" description="Helical" evidence="6">
    <location>
        <begin position="277"/>
        <end position="307"/>
    </location>
</feature>
<evidence type="ECO:0000256" key="4">
    <source>
        <dbReference type="ARBA" id="ARBA00022989"/>
    </source>
</evidence>
<dbReference type="OrthoDB" id="5498323at2"/>
<dbReference type="PANTHER" id="PTHR30619">
    <property type="entry name" value="DNA INTERNALIZATION/COMPETENCE PROTEIN COMEC/REC2"/>
    <property type="match status" value="1"/>
</dbReference>
<dbReference type="InterPro" id="IPR052159">
    <property type="entry name" value="Competence_DNA_uptake"/>
</dbReference>
<keyword evidence="5 6" id="KW-0472">Membrane</keyword>
<reference evidence="9" key="2">
    <citation type="submission" date="2011-03" db="EMBL/GenBank/DDBJ databases">
        <title>The complete genome of Hippea maritima DSM 10411.</title>
        <authorList>
            <consortium name="US DOE Joint Genome Institute (JGI-PGF)"/>
            <person name="Lucas S."/>
            <person name="Copeland A."/>
            <person name="Lapidus A."/>
            <person name="Bruce D."/>
            <person name="Goodwin L."/>
            <person name="Pitluck S."/>
            <person name="Peters L."/>
            <person name="Kyrpides N."/>
            <person name="Mavromatis K."/>
            <person name="Pagani I."/>
            <person name="Ivanova N."/>
            <person name="Mikhailova N."/>
            <person name="Lu M."/>
            <person name="Detter J.C."/>
            <person name="Tapia R."/>
            <person name="Han C."/>
            <person name="Land M."/>
            <person name="Hauser L."/>
            <person name="Markowitz V."/>
            <person name="Cheng J.-F."/>
            <person name="Hugenholtz P."/>
            <person name="Woyke T."/>
            <person name="Wu D."/>
            <person name="Spring S."/>
            <person name="Schroeder M."/>
            <person name="Brambilla E."/>
            <person name="Klenk H.-P."/>
            <person name="Eisen J.A."/>
        </authorList>
    </citation>
    <scope>NUCLEOTIDE SEQUENCE [LARGE SCALE GENOMIC DNA]</scope>
    <source>
        <strain evidence="9">ATCC 700847 / DSM 10411 / MH2</strain>
    </source>
</reference>
<evidence type="ECO:0000256" key="1">
    <source>
        <dbReference type="ARBA" id="ARBA00004651"/>
    </source>
</evidence>
<sequence>MIGFIKDKLYSYPFLFVFLFLISISAAMLFSRIFISLSVILLLVSLLDKRVFFVSIIFVVIMLALKFYYGECHLKRPFVGVVEDVRLSKSISLLVSRGSCKFYLFCSAKYDNIDVADVISFKARLKPKDTVRPSFRRYLDSLGVNYVGFAYGIRKSEFSSYKVFVKIRKRIEDEFHYFLSSDVEYFLDSSFLGDNKFKSKIKKDFVKTQTSHLLVVSGLHMGFVFGLFYLLLYRLFSMLPWIYKRFNLRILSSLFSLPFVSLYFLVAGFHIPAMRSFLMVLVFAFGVIFSFESASYNILFMIASIFVMINYKIILNPSFVLSFFMTFIAIFLYRLSFRRLQKYWFFLAFTVFMSLFSLPITDFYFGRFTPLSFLSNIIFIPLFGFVVVPLAFIGSLASFLPYSVFKVWLFDVINWIIGMFLKLEAFFALYLRSYSVKLNFYEMLFVYLFLFLSVIVLSKLLPHQNSPLQTPGQNSF</sequence>
<gene>
    <name evidence="8" type="ordered locus">Hipma_0254</name>
</gene>
<dbReference type="STRING" id="760142.Hipma_0254"/>